<dbReference type="Gene3D" id="2.120.10.30">
    <property type="entry name" value="TolB, C-terminal domain"/>
    <property type="match status" value="1"/>
</dbReference>
<proteinExistence type="predicted"/>
<accession>A0ABN9VN82</accession>
<comment type="caution">
    <text evidence="2">The sequence shown here is derived from an EMBL/GenBank/DDBJ whole genome shotgun (WGS) entry which is preliminary data.</text>
</comment>
<dbReference type="SUPFAM" id="SSF63825">
    <property type="entry name" value="YWTD domain"/>
    <property type="match status" value="1"/>
</dbReference>
<gene>
    <name evidence="2" type="ORF">PCOR1329_LOCUS59626</name>
</gene>
<dbReference type="Proteomes" id="UP001189429">
    <property type="component" value="Unassembled WGS sequence"/>
</dbReference>
<protein>
    <submittedName>
        <fullName evidence="2">Uncharacterized protein</fullName>
    </submittedName>
</protein>
<organism evidence="2 3">
    <name type="scientific">Prorocentrum cordatum</name>
    <dbReference type="NCBI Taxonomy" id="2364126"/>
    <lineage>
        <taxon>Eukaryota</taxon>
        <taxon>Sar</taxon>
        <taxon>Alveolata</taxon>
        <taxon>Dinophyceae</taxon>
        <taxon>Prorocentrales</taxon>
        <taxon>Prorocentraceae</taxon>
        <taxon>Prorocentrum</taxon>
    </lineage>
</organism>
<feature type="region of interest" description="Disordered" evidence="1">
    <location>
        <begin position="403"/>
        <end position="457"/>
    </location>
</feature>
<feature type="compositionally biased region" description="Low complexity" evidence="1">
    <location>
        <begin position="403"/>
        <end position="415"/>
    </location>
</feature>
<name>A0ABN9VN82_9DINO</name>
<evidence type="ECO:0000256" key="1">
    <source>
        <dbReference type="SAM" id="MobiDB-lite"/>
    </source>
</evidence>
<dbReference type="InterPro" id="IPR011042">
    <property type="entry name" value="6-blade_b-propeller_TolB-like"/>
</dbReference>
<evidence type="ECO:0000313" key="2">
    <source>
        <dbReference type="EMBL" id="CAK0874833.1"/>
    </source>
</evidence>
<dbReference type="EMBL" id="CAUYUJ010017439">
    <property type="protein sequence ID" value="CAK0874833.1"/>
    <property type="molecule type" value="Genomic_DNA"/>
</dbReference>
<reference evidence="2" key="1">
    <citation type="submission" date="2023-10" db="EMBL/GenBank/DDBJ databases">
        <authorList>
            <person name="Chen Y."/>
            <person name="Shah S."/>
            <person name="Dougan E. K."/>
            <person name="Thang M."/>
            <person name="Chan C."/>
        </authorList>
    </citation>
    <scope>NUCLEOTIDE SEQUENCE [LARGE SCALE GENOMIC DNA]</scope>
</reference>
<sequence length="693" mass="74552">MRLFDAARMAGDRDGMAAQMDLSQKPYAGMPSLRQHAMEAQELVSTSLNNIEARYRDPAQQLEQDRNAPPDEEPARAQAIFTELRTQAAAHCHHGRLLQAVVLPSGAREDGVTAPELFCNVAGTSTDVSSSQETVIALGDIFGNLARAALEVKVATVAAGSDRLTDAQSPATIKDQQAVKAEQQATKMVQECAEAGLVTCWVDQLWYTCKKTSNPEHAMDGHSFIDRAVWTSMTMTMTPGETAIDSLRECTEEGDQRNYSLAVTGDHCIYLIKPDKGDIVILAGSPSEYGYKDAEKGADARFSSLKGITCIRNCLFVADHWNNAIRCVNLKTRQVDTVVDFQPCGPLALTVSSSGSVYVLDSEYISTCNILKVCSARRSAEASEGALGTAMFQMLQDNIGRSRSSQASSARSSLAEDLSPRAGGARGGSRRGSEAHSQGSGRAASVDLDFPVRDGDRKGERTWNVGLRVCMPHITQDCLRAVETLPEQWLKAAGCIASLRPAPAADPRPAPAGAYAGGERAPSAALAFSMHIPGTDEAPAASARQPCGGGSASWAHSAQLPVVPSALRSLVPGASLHPALVQMTMRSSDKDCRHSMHTALTGSQFHVSVVSTEHQHDTEEGPEFFSFLNPKHESPWKRIPIPKKLKLRPLGSAAPTPHCASASGTRRTAARRYSWVRATASSCWWVARSGRRW</sequence>
<keyword evidence="3" id="KW-1185">Reference proteome</keyword>
<evidence type="ECO:0000313" key="3">
    <source>
        <dbReference type="Proteomes" id="UP001189429"/>
    </source>
</evidence>